<dbReference type="OMA" id="RIADHKV"/>
<dbReference type="PANTHER" id="PTHR19918:SF8">
    <property type="entry name" value="FI02843P"/>
    <property type="match status" value="1"/>
</dbReference>
<dbReference type="Gene3D" id="2.130.10.10">
    <property type="entry name" value="YVTN repeat-like/Quinoprotein amine dehydrogenase"/>
    <property type="match status" value="1"/>
</dbReference>
<organism evidence="8 9">
    <name type="scientific">Acanthaster planci</name>
    <name type="common">Crown-of-thorns starfish</name>
    <dbReference type="NCBI Taxonomy" id="133434"/>
    <lineage>
        <taxon>Eukaryota</taxon>
        <taxon>Metazoa</taxon>
        <taxon>Echinodermata</taxon>
        <taxon>Eleutherozoa</taxon>
        <taxon>Asterozoa</taxon>
        <taxon>Asteroidea</taxon>
        <taxon>Valvatacea</taxon>
        <taxon>Valvatida</taxon>
        <taxon>Acanthasteridae</taxon>
        <taxon>Acanthaster</taxon>
    </lineage>
</organism>
<feature type="repeat" description="WD" evidence="6">
    <location>
        <begin position="292"/>
        <end position="326"/>
    </location>
</feature>
<keyword evidence="8" id="KW-1185">Reference proteome</keyword>
<evidence type="ECO:0000256" key="3">
    <source>
        <dbReference type="ARBA" id="ARBA00022737"/>
    </source>
</evidence>
<dbReference type="OrthoDB" id="10263272at2759"/>
<dbReference type="GO" id="GO:0005680">
    <property type="term" value="C:anaphase-promoting complex"/>
    <property type="evidence" value="ECO:0007669"/>
    <property type="project" value="TreeGrafter"/>
</dbReference>
<evidence type="ECO:0000256" key="4">
    <source>
        <dbReference type="ARBA" id="ARBA00022776"/>
    </source>
</evidence>
<dbReference type="PROSITE" id="PS50082">
    <property type="entry name" value="WD_REPEATS_2"/>
    <property type="match status" value="2"/>
</dbReference>
<dbReference type="KEGG" id="aplc:110977783"/>
<dbReference type="GO" id="GO:1990757">
    <property type="term" value="F:ubiquitin ligase activator activity"/>
    <property type="evidence" value="ECO:0007669"/>
    <property type="project" value="TreeGrafter"/>
</dbReference>
<evidence type="ECO:0000256" key="7">
    <source>
        <dbReference type="SAM" id="MobiDB-lite"/>
    </source>
</evidence>
<protein>
    <submittedName>
        <fullName evidence="9">Cell division cycle 20.5, cofactor of APC complex-like isoform X1</fullName>
    </submittedName>
</protein>
<dbReference type="InterPro" id="IPR001680">
    <property type="entry name" value="WD40_rpt"/>
</dbReference>
<keyword evidence="5" id="KW-0131">Cell cycle</keyword>
<dbReference type="Proteomes" id="UP000694845">
    <property type="component" value="Unplaced"/>
</dbReference>
<dbReference type="GeneID" id="110977783"/>
<dbReference type="GO" id="GO:1905786">
    <property type="term" value="P:positive regulation of anaphase-promoting complex-dependent catabolic process"/>
    <property type="evidence" value="ECO:0007669"/>
    <property type="project" value="TreeGrafter"/>
</dbReference>
<evidence type="ECO:0000256" key="6">
    <source>
        <dbReference type="PROSITE-ProRule" id="PRU00221"/>
    </source>
</evidence>
<keyword evidence="4" id="KW-0498">Mitosis</keyword>
<feature type="region of interest" description="Disordered" evidence="7">
    <location>
        <begin position="470"/>
        <end position="502"/>
    </location>
</feature>
<dbReference type="SUPFAM" id="SSF50978">
    <property type="entry name" value="WD40 repeat-like"/>
    <property type="match status" value="1"/>
</dbReference>
<accession>A0A8B7Y3Z5</accession>
<name>A0A8B7Y3Z5_ACAPL</name>
<dbReference type="GO" id="GO:0051301">
    <property type="term" value="P:cell division"/>
    <property type="evidence" value="ECO:0007669"/>
    <property type="project" value="UniProtKB-KW"/>
</dbReference>
<dbReference type="InterPro" id="IPR036322">
    <property type="entry name" value="WD40_repeat_dom_sf"/>
</dbReference>
<dbReference type="SMART" id="SM00320">
    <property type="entry name" value="WD40"/>
    <property type="match status" value="5"/>
</dbReference>
<reference evidence="9" key="1">
    <citation type="submission" date="2025-08" db="UniProtKB">
        <authorList>
            <consortium name="RefSeq"/>
        </authorList>
    </citation>
    <scope>IDENTIFICATION</scope>
</reference>
<evidence type="ECO:0000256" key="2">
    <source>
        <dbReference type="ARBA" id="ARBA00022618"/>
    </source>
</evidence>
<dbReference type="InterPro" id="IPR033010">
    <property type="entry name" value="Cdc20/Fizzy"/>
</dbReference>
<dbReference type="GO" id="GO:0031145">
    <property type="term" value="P:anaphase-promoting complex-dependent catabolic process"/>
    <property type="evidence" value="ECO:0007669"/>
    <property type="project" value="TreeGrafter"/>
</dbReference>
<evidence type="ECO:0000313" key="8">
    <source>
        <dbReference type="Proteomes" id="UP000694845"/>
    </source>
</evidence>
<evidence type="ECO:0000313" key="9">
    <source>
        <dbReference type="RefSeq" id="XP_022087909.1"/>
    </source>
</evidence>
<evidence type="ECO:0000256" key="5">
    <source>
        <dbReference type="ARBA" id="ARBA00023306"/>
    </source>
</evidence>
<keyword evidence="2" id="KW-0132">Cell division</keyword>
<keyword evidence="1 6" id="KW-0853">WD repeat</keyword>
<dbReference type="PANTHER" id="PTHR19918">
    <property type="entry name" value="CELL DIVISION CYCLE 20 CDC20 FIZZY -RELATED"/>
    <property type="match status" value="1"/>
</dbReference>
<keyword evidence="3" id="KW-0677">Repeat</keyword>
<dbReference type="InterPro" id="IPR015943">
    <property type="entry name" value="WD40/YVTN_repeat-like_dom_sf"/>
</dbReference>
<gene>
    <name evidence="9" type="primary">LOC110977783</name>
</gene>
<dbReference type="GO" id="GO:0010997">
    <property type="term" value="F:anaphase-promoting complex binding"/>
    <property type="evidence" value="ECO:0007669"/>
    <property type="project" value="InterPro"/>
</dbReference>
<dbReference type="Pfam" id="PF00400">
    <property type="entry name" value="WD40"/>
    <property type="match status" value="4"/>
</dbReference>
<sequence length="502" mass="54759">MQTGRRALDVDYFGRTWELPSLAMIGIHQEQQRGRAGSFDRFIPARDRLNFAAASYEVSPTPGSRGRADEDGASSQDVFFESKSEANNSDSVWKFGESQADYQQRMALLAEGVVCDKVFAFRPRQRSGSWSGYRDVATSKLPCRKLPPSPTHALEVNALNTARVGSSQLFDINSRGQLAMLLGRQLHVLELGQADVRFKSFTVSSEPAGRDDAHHTPCCVRWSPTGRAVAVCAQALLLFDPELGRITASSIDFSPSDCLDWSRHCLSAGYSDGTVKVYDTRCSLSPVGYFTTSSRLSAVNTLRYSTDGGMLACGTADGKVVMWDVRHRGKPQHELDAHSDGVGAMAWCPLKPWYVTTGGKASDQTIRIWNVYTGILNKSIMVGSEVTSLAWCEQSSELVSSHGTESGEANIRVWKSPKMHLVGEMRRHEGRVFQVGLTPDGSKLISVGNDEILCVWDFYHADAASLASPLGTAHPRRRSSTFNSPGKSPGAVTSPLALGGLR</sequence>
<dbReference type="PROSITE" id="PS50294">
    <property type="entry name" value="WD_REPEATS_REGION"/>
    <property type="match status" value="2"/>
</dbReference>
<proteinExistence type="predicted"/>
<dbReference type="AlphaFoldDB" id="A0A8B7Y3Z5"/>
<dbReference type="RefSeq" id="XP_022087909.1">
    <property type="nucleotide sequence ID" value="XM_022232217.1"/>
</dbReference>
<feature type="repeat" description="WD" evidence="6">
    <location>
        <begin position="425"/>
        <end position="457"/>
    </location>
</feature>
<evidence type="ECO:0000256" key="1">
    <source>
        <dbReference type="ARBA" id="ARBA00022574"/>
    </source>
</evidence>